<dbReference type="RefSeq" id="XP_015592024.1">
    <property type="nucleotide sequence ID" value="XM_015736538.2"/>
</dbReference>
<comment type="catalytic activity">
    <reaction evidence="8">
        <text>L-threonyl-[protein] + ATP = O-phospho-L-threonyl-[protein] + ADP + H(+)</text>
        <dbReference type="Rhea" id="RHEA:46608"/>
        <dbReference type="Rhea" id="RHEA-COMP:11060"/>
        <dbReference type="Rhea" id="RHEA-COMP:11605"/>
        <dbReference type="ChEBI" id="CHEBI:15378"/>
        <dbReference type="ChEBI" id="CHEBI:30013"/>
        <dbReference type="ChEBI" id="CHEBI:30616"/>
        <dbReference type="ChEBI" id="CHEBI:61977"/>
        <dbReference type="ChEBI" id="CHEBI:456216"/>
        <dbReference type="EC" id="2.7.11.1"/>
    </reaction>
</comment>
<dbReference type="Proteomes" id="UP000694920">
    <property type="component" value="Unplaced"/>
</dbReference>
<evidence type="ECO:0000256" key="3">
    <source>
        <dbReference type="ARBA" id="ARBA00022527"/>
    </source>
</evidence>
<dbReference type="SMART" id="SM00220">
    <property type="entry name" value="S_TKc"/>
    <property type="match status" value="1"/>
</dbReference>
<evidence type="ECO:0000256" key="7">
    <source>
        <dbReference type="ARBA" id="ARBA00022840"/>
    </source>
</evidence>
<dbReference type="PROSITE" id="PS50011">
    <property type="entry name" value="PROTEIN_KINASE_DOM"/>
    <property type="match status" value="1"/>
</dbReference>
<organism evidence="11 12">
    <name type="scientific">Cephus cinctus</name>
    <name type="common">Wheat stem sawfly</name>
    <dbReference type="NCBI Taxonomy" id="211228"/>
    <lineage>
        <taxon>Eukaryota</taxon>
        <taxon>Metazoa</taxon>
        <taxon>Ecdysozoa</taxon>
        <taxon>Arthropoda</taxon>
        <taxon>Hexapoda</taxon>
        <taxon>Insecta</taxon>
        <taxon>Pterygota</taxon>
        <taxon>Neoptera</taxon>
        <taxon>Endopterygota</taxon>
        <taxon>Hymenoptera</taxon>
        <taxon>Cephoidea</taxon>
        <taxon>Cephidae</taxon>
        <taxon>Cephus</taxon>
    </lineage>
</organism>
<proteinExistence type="inferred from homology"/>
<gene>
    <name evidence="12" type="primary">LOC107266239</name>
</gene>
<evidence type="ECO:0000256" key="8">
    <source>
        <dbReference type="ARBA" id="ARBA00047899"/>
    </source>
</evidence>
<dbReference type="EC" id="2.7.11.1" evidence="2"/>
<comment type="catalytic activity">
    <reaction evidence="9">
        <text>L-seryl-[protein] + ATP = O-phospho-L-seryl-[protein] + ADP + H(+)</text>
        <dbReference type="Rhea" id="RHEA:17989"/>
        <dbReference type="Rhea" id="RHEA-COMP:9863"/>
        <dbReference type="Rhea" id="RHEA-COMP:11604"/>
        <dbReference type="ChEBI" id="CHEBI:15378"/>
        <dbReference type="ChEBI" id="CHEBI:29999"/>
        <dbReference type="ChEBI" id="CHEBI:30616"/>
        <dbReference type="ChEBI" id="CHEBI:83421"/>
        <dbReference type="ChEBI" id="CHEBI:456216"/>
        <dbReference type="EC" id="2.7.11.1"/>
    </reaction>
</comment>
<evidence type="ECO:0000313" key="11">
    <source>
        <dbReference type="Proteomes" id="UP000694920"/>
    </source>
</evidence>
<sequence>MASGSKRTTMKYIYNLPYREYYMLCRYLNADDTWEDVAGNWMNMDVLTIMDLRRQKNPAEYVLNLWGHENHTIVELFVIFHKMKFYEPMKLLQPYVSPKYHYLLHDVEKCLQKSTYKKPEPDRYSKDMKIGEQNCNWKQPAVSDLIKLLSETSTKKDHCMKNKVMLQVPVIEVPQPQSDSNNLNVVSPKATPLHDLSIVNQITNTSKKNNNVLFTKNEITLPQATYEELVVATDMWSIQNVLSKGSFSTVYKVFINYKLNVLGQWKNTAVAIKRMAPRNPSSDQYLRTEIQQSFTEIKILNSRPHENILPLYAYSLDGETPCLIYQLMQNGSLDDALRLRGNSEPLSWLQRHEIAVGTARGLQYLHTIGDRPLIHGDIKSSNILLNRNLEPRLGDFGLAREGPEKADMLVSKILGTKPYLPDDYLTDRRLSTKIDTYSFGIVLYELATGLLAYDNSRPQHKFLKEFVKNFNKDDQAQIMDKKAGTEMKSIFINFILLGNWCTNKLPKDRPEMEPVFRKLNNL</sequence>
<keyword evidence="11" id="KW-1185">Reference proteome</keyword>
<dbReference type="InterPro" id="IPR000719">
    <property type="entry name" value="Prot_kinase_dom"/>
</dbReference>
<dbReference type="InterPro" id="IPR011029">
    <property type="entry name" value="DEATH-like_dom_sf"/>
</dbReference>
<dbReference type="PROSITE" id="PS00108">
    <property type="entry name" value="PROTEIN_KINASE_ST"/>
    <property type="match status" value="1"/>
</dbReference>
<dbReference type="SUPFAM" id="SSF56112">
    <property type="entry name" value="Protein kinase-like (PK-like)"/>
    <property type="match status" value="1"/>
</dbReference>
<dbReference type="PANTHER" id="PTHR27001:SF939">
    <property type="entry name" value="INTERLEUKIN 1 RECEPTOR ASSOCIATED KINASE 1"/>
    <property type="match status" value="1"/>
</dbReference>
<dbReference type="SUPFAM" id="SSF47986">
    <property type="entry name" value="DEATH domain"/>
    <property type="match status" value="1"/>
</dbReference>
<keyword evidence="7" id="KW-0067">ATP-binding</keyword>
<evidence type="ECO:0000256" key="1">
    <source>
        <dbReference type="ARBA" id="ARBA00008718"/>
    </source>
</evidence>
<dbReference type="GO" id="GO:0005886">
    <property type="term" value="C:plasma membrane"/>
    <property type="evidence" value="ECO:0007669"/>
    <property type="project" value="TreeGrafter"/>
</dbReference>
<dbReference type="Gene3D" id="1.10.533.10">
    <property type="entry name" value="Death Domain, Fas"/>
    <property type="match status" value="1"/>
</dbReference>
<protein>
    <recommendedName>
        <fullName evidence="2">non-specific serine/threonine protein kinase</fullName>
        <ecNumber evidence="2">2.7.11.1</ecNumber>
    </recommendedName>
</protein>
<dbReference type="GO" id="GO:0004674">
    <property type="term" value="F:protein serine/threonine kinase activity"/>
    <property type="evidence" value="ECO:0007669"/>
    <property type="project" value="UniProtKB-KW"/>
</dbReference>
<name>A0AAJ7BRI2_CEPCN</name>
<dbReference type="PANTHER" id="PTHR27001">
    <property type="entry name" value="OS01G0253100 PROTEIN"/>
    <property type="match status" value="1"/>
</dbReference>
<dbReference type="CDD" id="cd14066">
    <property type="entry name" value="STKc_IRAK"/>
    <property type="match status" value="1"/>
</dbReference>
<evidence type="ECO:0000256" key="2">
    <source>
        <dbReference type="ARBA" id="ARBA00012513"/>
    </source>
</evidence>
<dbReference type="InterPro" id="IPR011009">
    <property type="entry name" value="Kinase-like_dom_sf"/>
</dbReference>
<evidence type="ECO:0000256" key="6">
    <source>
        <dbReference type="ARBA" id="ARBA00022777"/>
    </source>
</evidence>
<evidence type="ECO:0000313" key="12">
    <source>
        <dbReference type="RefSeq" id="XP_015592024.1"/>
    </source>
</evidence>
<evidence type="ECO:0000256" key="5">
    <source>
        <dbReference type="ARBA" id="ARBA00022741"/>
    </source>
</evidence>
<comment type="similarity">
    <text evidence="1">Belongs to the protein kinase superfamily. TKL Ser/Thr protein kinase family. Pelle subfamily.</text>
</comment>
<dbReference type="GO" id="GO:0005524">
    <property type="term" value="F:ATP binding"/>
    <property type="evidence" value="ECO:0007669"/>
    <property type="project" value="UniProtKB-KW"/>
</dbReference>
<accession>A0AAJ7BRI2</accession>
<keyword evidence="5" id="KW-0547">Nucleotide-binding</keyword>
<keyword evidence="4" id="KW-0808">Transferase</keyword>
<dbReference type="FunFam" id="1.10.510.10:FF:000754">
    <property type="entry name" value="Interleukin-1 receptor-associated kinase"/>
    <property type="match status" value="1"/>
</dbReference>
<dbReference type="Gene3D" id="3.30.200.20">
    <property type="entry name" value="Phosphorylase Kinase, domain 1"/>
    <property type="match status" value="1"/>
</dbReference>
<reference evidence="12" key="1">
    <citation type="submission" date="2025-08" db="UniProtKB">
        <authorList>
            <consortium name="RefSeq"/>
        </authorList>
    </citation>
    <scope>IDENTIFICATION</scope>
</reference>
<dbReference type="Pfam" id="PF00069">
    <property type="entry name" value="Pkinase"/>
    <property type="match status" value="1"/>
</dbReference>
<dbReference type="GeneID" id="107266239"/>
<feature type="domain" description="Protein kinase" evidence="10">
    <location>
        <begin position="236"/>
        <end position="522"/>
    </location>
</feature>
<dbReference type="AlphaFoldDB" id="A0AAJ7BRI2"/>
<keyword evidence="6 12" id="KW-0418">Kinase</keyword>
<evidence type="ECO:0000256" key="9">
    <source>
        <dbReference type="ARBA" id="ARBA00048679"/>
    </source>
</evidence>
<dbReference type="KEGG" id="ccin:107266239"/>
<keyword evidence="3" id="KW-0723">Serine/threonine-protein kinase</keyword>
<evidence type="ECO:0000259" key="10">
    <source>
        <dbReference type="PROSITE" id="PS50011"/>
    </source>
</evidence>
<dbReference type="Gene3D" id="1.10.510.10">
    <property type="entry name" value="Transferase(Phosphotransferase) domain 1"/>
    <property type="match status" value="1"/>
</dbReference>
<dbReference type="InterPro" id="IPR008271">
    <property type="entry name" value="Ser/Thr_kinase_AS"/>
</dbReference>
<evidence type="ECO:0000256" key="4">
    <source>
        <dbReference type="ARBA" id="ARBA00022679"/>
    </source>
</evidence>